<evidence type="ECO:0000313" key="2">
    <source>
        <dbReference type="EMBL" id="VVE07574.1"/>
    </source>
</evidence>
<sequence length="432" mass="48010">MLSSTSSALPRASVSTPLTETTDAPALRRSVIARRFADELEGTEAALKPERVAFAIRFEGGEVPVRRDLAYDLWYARHPDGTRQYFGNEGVVDKWFKRAAPTPGTDPVMSAVQQRYRLKRMGYRFAAHAMPLPPVTVRTPLPRVAHTVWLGGRMPVVVFANLARLARSFEKASPAFAVQLHVMKSRVQSPALHQQLDGLPNVTVKVLAEEPFFRAFAASPSFAMFRELTAAKYWSAPHDAMRYRVLQAFGGILFDPRDKFRFGPPILPETLALADVAVSGFIVPPHAYQYSPLHVGIMASLPGNPVIEAINDNMWHKWQEMTGAQAPPHYREWLCAPTQAPEAWLARTLSELCGPHLVTHVLYDWVPGIRTMVDMMKANEDGIEIGGNARPEYAALMDYYFAFDKQLAAVASADDRQDVIMDLALGVLARSG</sequence>
<evidence type="ECO:0000256" key="1">
    <source>
        <dbReference type="SAM" id="MobiDB-lite"/>
    </source>
</evidence>
<dbReference type="EMBL" id="CABPSI010000002">
    <property type="protein sequence ID" value="VVE07574.1"/>
    <property type="molecule type" value="Genomic_DNA"/>
</dbReference>
<feature type="region of interest" description="Disordered" evidence="1">
    <location>
        <begin position="1"/>
        <end position="21"/>
    </location>
</feature>
<accession>A0A5E4V7N6</accession>
<protein>
    <submittedName>
        <fullName evidence="2">Putative insecticidal toxin</fullName>
    </submittedName>
</protein>
<dbReference type="SUPFAM" id="SSF53448">
    <property type="entry name" value="Nucleotide-diphospho-sugar transferases"/>
    <property type="match status" value="1"/>
</dbReference>
<dbReference type="Gene3D" id="3.90.550.20">
    <property type="match status" value="1"/>
</dbReference>
<dbReference type="InterPro" id="IPR029044">
    <property type="entry name" value="Nucleotide-diphossugar_trans"/>
</dbReference>
<dbReference type="AlphaFoldDB" id="A0A5E4V7N6"/>
<dbReference type="Proteomes" id="UP000333828">
    <property type="component" value="Unassembled WGS sequence"/>
</dbReference>
<reference evidence="2 3" key="1">
    <citation type="submission" date="2019-08" db="EMBL/GenBank/DDBJ databases">
        <authorList>
            <person name="Peeters C."/>
        </authorList>
    </citation>
    <scope>NUCLEOTIDE SEQUENCE [LARGE SCALE GENOMIC DNA]</scope>
    <source>
        <strain evidence="2 3">LMG 31115</strain>
    </source>
</reference>
<evidence type="ECO:0000313" key="3">
    <source>
        <dbReference type="Proteomes" id="UP000333828"/>
    </source>
</evidence>
<dbReference type="RefSeq" id="WP_150684203.1">
    <property type="nucleotide sequence ID" value="NZ_CABPSI010000002.1"/>
</dbReference>
<keyword evidence="3" id="KW-1185">Reference proteome</keyword>
<gene>
    <name evidence="2" type="ORF">PIN31115_02451</name>
</gene>
<organism evidence="2 3">
    <name type="scientific">Pandoraea iniqua</name>
    <dbReference type="NCBI Taxonomy" id="2508288"/>
    <lineage>
        <taxon>Bacteria</taxon>
        <taxon>Pseudomonadati</taxon>
        <taxon>Pseudomonadota</taxon>
        <taxon>Betaproteobacteria</taxon>
        <taxon>Burkholderiales</taxon>
        <taxon>Burkholderiaceae</taxon>
        <taxon>Pandoraea</taxon>
    </lineage>
</organism>
<proteinExistence type="predicted"/>
<name>A0A5E4V7N6_9BURK</name>